<keyword evidence="2" id="KW-0732">Signal</keyword>
<evidence type="ECO:0000256" key="6">
    <source>
        <dbReference type="ARBA" id="ARBA00023288"/>
    </source>
</evidence>
<feature type="region of interest" description="Disordered" evidence="7">
    <location>
        <begin position="28"/>
        <end position="53"/>
    </location>
</feature>
<evidence type="ECO:0000313" key="9">
    <source>
        <dbReference type="Proteomes" id="UP001624684"/>
    </source>
</evidence>
<dbReference type="NCBIfam" id="NF047847">
    <property type="entry name" value="SS_mature_LptM"/>
    <property type="match status" value="1"/>
</dbReference>
<dbReference type="Proteomes" id="UP001624684">
    <property type="component" value="Unassembled WGS sequence"/>
</dbReference>
<evidence type="ECO:0000313" key="8">
    <source>
        <dbReference type="EMBL" id="MFL1732767.1"/>
    </source>
</evidence>
<reference evidence="8 9" key="1">
    <citation type="submission" date="2024-11" db="EMBL/GenBank/DDBJ databases">
        <title>First Report of Moraxella oculi in Brazil in an Infectious Bovine Keratoconjunctivitis Outbreak.</title>
        <authorList>
            <person name="Carvalho C.V."/>
            <person name="Domingues R."/>
            <person name="Coutinho C."/>
            <person name="Honorio N.T.B.S."/>
            <person name="Faza D.R.L.R."/>
            <person name="Carvalho W.A."/>
            <person name="Machado A.B.F."/>
            <person name="Martins M.F."/>
            <person name="Gaspar E.B."/>
        </authorList>
    </citation>
    <scope>NUCLEOTIDE SEQUENCE [LARGE SCALE GENOMIC DNA]</scope>
    <source>
        <strain evidence="8 9">2117LE</strain>
    </source>
</reference>
<evidence type="ECO:0000256" key="2">
    <source>
        <dbReference type="ARBA" id="ARBA00022729"/>
    </source>
</evidence>
<organism evidence="8 9">
    <name type="scientific">Moraxella oculi</name>
    <dbReference type="NCBI Taxonomy" id="2940516"/>
    <lineage>
        <taxon>Bacteria</taxon>
        <taxon>Pseudomonadati</taxon>
        <taxon>Pseudomonadota</taxon>
        <taxon>Gammaproteobacteria</taxon>
        <taxon>Moraxellales</taxon>
        <taxon>Moraxellaceae</taxon>
        <taxon>Moraxella</taxon>
    </lineage>
</organism>
<evidence type="ECO:0000256" key="4">
    <source>
        <dbReference type="ARBA" id="ARBA00023139"/>
    </source>
</evidence>
<dbReference type="InterPro" id="IPR032831">
    <property type="entry name" value="LptM_cons"/>
</dbReference>
<gene>
    <name evidence="8" type="ORF">ACJHVH_07145</name>
</gene>
<keyword evidence="4" id="KW-0564">Palmitate</keyword>
<comment type="subcellular location">
    <subcellularLocation>
        <location evidence="1">Cell outer membrane</location>
        <topology evidence="1">Lipid-anchor</topology>
    </subcellularLocation>
</comment>
<comment type="caution">
    <text evidence="8">The sequence shown here is derived from an EMBL/GenBank/DDBJ whole genome shotgun (WGS) entry which is preliminary data.</text>
</comment>
<dbReference type="EMBL" id="JBJJXE010000011">
    <property type="protein sequence ID" value="MFL1732767.1"/>
    <property type="molecule type" value="Genomic_DNA"/>
</dbReference>
<name>A0ABW8U8H1_9GAMM</name>
<evidence type="ECO:0000256" key="5">
    <source>
        <dbReference type="ARBA" id="ARBA00023237"/>
    </source>
</evidence>
<feature type="compositionally biased region" description="Low complexity" evidence="7">
    <location>
        <begin position="39"/>
        <end position="53"/>
    </location>
</feature>
<keyword evidence="9" id="KW-1185">Reference proteome</keyword>
<accession>A0ABW8U8H1</accession>
<dbReference type="RefSeq" id="WP_407069306.1">
    <property type="nucleotide sequence ID" value="NZ_JBJJXE010000011.1"/>
</dbReference>
<sequence>MNNIFIVIMLCGILCACGQKGALYLPTPTPEATNSSGDASTTSASQNTTNPRQ</sequence>
<evidence type="ECO:0000256" key="1">
    <source>
        <dbReference type="ARBA" id="ARBA00004459"/>
    </source>
</evidence>
<keyword evidence="5" id="KW-0998">Cell outer membrane</keyword>
<dbReference type="Pfam" id="PF13627">
    <property type="entry name" value="LptM_cons"/>
    <property type="match status" value="1"/>
</dbReference>
<evidence type="ECO:0000256" key="7">
    <source>
        <dbReference type="SAM" id="MobiDB-lite"/>
    </source>
</evidence>
<protein>
    <submittedName>
        <fullName evidence="8">Lipoprotein</fullName>
    </submittedName>
</protein>
<evidence type="ECO:0000256" key="3">
    <source>
        <dbReference type="ARBA" id="ARBA00023136"/>
    </source>
</evidence>
<keyword evidence="3" id="KW-0472">Membrane</keyword>
<keyword evidence="6 8" id="KW-0449">Lipoprotein</keyword>
<proteinExistence type="predicted"/>